<dbReference type="InterPro" id="IPR041434">
    <property type="entry name" value="DUF5637"/>
</dbReference>
<proteinExistence type="predicted"/>
<dbReference type="HOGENOM" id="CLU_190220_0_0_1"/>
<feature type="chain" id="PRO_5001598053" description="DUF5637 domain-containing protein" evidence="1">
    <location>
        <begin position="28"/>
        <end position="94"/>
    </location>
</feature>
<name>A0A061FA55_THECC</name>
<gene>
    <name evidence="3" type="ORF">TCM_032689</name>
</gene>
<evidence type="ECO:0000313" key="4">
    <source>
        <dbReference type="Proteomes" id="UP000026915"/>
    </source>
</evidence>
<dbReference type="InParanoid" id="A0A061FA55"/>
<dbReference type="Pfam" id="PF18687">
    <property type="entry name" value="DUF5637"/>
    <property type="match status" value="1"/>
</dbReference>
<protein>
    <recommendedName>
        <fullName evidence="2">DUF5637 domain-containing protein</fullName>
    </recommendedName>
</protein>
<keyword evidence="4" id="KW-1185">Reference proteome</keyword>
<dbReference type="eggNOG" id="ENOG502SDEK">
    <property type="taxonomic scope" value="Eukaryota"/>
</dbReference>
<organism evidence="3 4">
    <name type="scientific">Theobroma cacao</name>
    <name type="common">Cacao</name>
    <name type="synonym">Cocoa</name>
    <dbReference type="NCBI Taxonomy" id="3641"/>
    <lineage>
        <taxon>Eukaryota</taxon>
        <taxon>Viridiplantae</taxon>
        <taxon>Streptophyta</taxon>
        <taxon>Embryophyta</taxon>
        <taxon>Tracheophyta</taxon>
        <taxon>Spermatophyta</taxon>
        <taxon>Magnoliopsida</taxon>
        <taxon>eudicotyledons</taxon>
        <taxon>Gunneridae</taxon>
        <taxon>Pentapetalae</taxon>
        <taxon>rosids</taxon>
        <taxon>malvids</taxon>
        <taxon>Malvales</taxon>
        <taxon>Malvaceae</taxon>
        <taxon>Byttnerioideae</taxon>
        <taxon>Theobroma</taxon>
    </lineage>
</organism>
<reference evidence="3 4" key="1">
    <citation type="journal article" date="2013" name="Genome Biol.">
        <title>The genome sequence of the most widely cultivated cacao type and its use to identify candidate genes regulating pod color.</title>
        <authorList>
            <person name="Motamayor J.C."/>
            <person name="Mockaitis K."/>
            <person name="Schmutz J."/>
            <person name="Haiminen N."/>
            <person name="Iii D.L."/>
            <person name="Cornejo O."/>
            <person name="Findley S.D."/>
            <person name="Zheng P."/>
            <person name="Utro F."/>
            <person name="Royaert S."/>
            <person name="Saski C."/>
            <person name="Jenkins J."/>
            <person name="Podicheti R."/>
            <person name="Zhao M."/>
            <person name="Scheffler B.E."/>
            <person name="Stack J.C."/>
            <person name="Feltus F.A."/>
            <person name="Mustiga G.M."/>
            <person name="Amores F."/>
            <person name="Phillips W."/>
            <person name="Marelli J.P."/>
            <person name="May G.D."/>
            <person name="Shapiro H."/>
            <person name="Ma J."/>
            <person name="Bustamante C.D."/>
            <person name="Schnell R.J."/>
            <person name="Main D."/>
            <person name="Gilbert D."/>
            <person name="Parida L."/>
            <person name="Kuhn D.N."/>
        </authorList>
    </citation>
    <scope>NUCLEOTIDE SEQUENCE [LARGE SCALE GENOMIC DNA]</scope>
    <source>
        <strain evidence="4">cv. Matina 1-6</strain>
    </source>
</reference>
<dbReference type="AlphaFoldDB" id="A0A061FA55"/>
<evidence type="ECO:0000313" key="3">
    <source>
        <dbReference type="EMBL" id="EOY13921.1"/>
    </source>
</evidence>
<feature type="signal peptide" evidence="1">
    <location>
        <begin position="1"/>
        <end position="27"/>
    </location>
</feature>
<dbReference type="Proteomes" id="UP000026915">
    <property type="component" value="Chromosome 7"/>
</dbReference>
<keyword evidence="1" id="KW-0732">Signal</keyword>
<dbReference type="OMA" id="ANIRHPF"/>
<evidence type="ECO:0000256" key="1">
    <source>
        <dbReference type="SAM" id="SignalP"/>
    </source>
</evidence>
<evidence type="ECO:0000259" key="2">
    <source>
        <dbReference type="Pfam" id="PF18687"/>
    </source>
</evidence>
<dbReference type="Gramene" id="EOY13921">
    <property type="protein sequence ID" value="EOY13921"/>
    <property type="gene ID" value="TCM_032689"/>
</dbReference>
<dbReference type="EMBL" id="CM001885">
    <property type="protein sequence ID" value="EOY13921.1"/>
    <property type="molecule type" value="Genomic_DNA"/>
</dbReference>
<feature type="domain" description="DUF5637" evidence="2">
    <location>
        <begin position="62"/>
        <end position="94"/>
    </location>
</feature>
<accession>A0A061FA55</accession>
<sequence>MDCKKLAFLFAATAVLLVAAMTPTAFAARNGVVPFSLDTNVAANIRHPFSNIFMPSKSGENCLSAGGFCMFNPMDCCGNCGCLYPMGICYGSGC</sequence>